<dbReference type="RefSeq" id="WP_142525907.1">
    <property type="nucleotide sequence ID" value="NZ_CABFUZ020000225.1"/>
</dbReference>
<dbReference type="HAMAP" id="MF_00187">
    <property type="entry name" value="FdhD"/>
    <property type="match status" value="1"/>
</dbReference>
<sequence>MAVRPGSKANVDLWTWEKARLVRRSDSVAVEEPLEIRLRAGSEERIVAITMRTPGSDFELAAGFLYGEGILRDLHSLRSISYCLDRERAEEQLFNVVTVDLAGDHLPEFGGLERHFLTTSACGVCGRASLETLRDRGCRPLPFAWTIPLNILPLLPERLGSRQGVFRATGGLHAAGLFTKEGELVALREDVGRHNAMDKLIGWALLQGHLPLSDHLVLVSGRASYELLQKALAAELAVFCAVSAPSSLAVRLAKEFGITLVGFLRGERFNIYGGRERIAIADEPCLPRTPKSG</sequence>
<gene>
    <name evidence="3 4" type="primary">fdhD</name>
    <name evidence="4" type="ORF">MAMC_02000</name>
</gene>
<keyword evidence="2 3" id="KW-0501">Molybdenum cofactor biosynthesis</keyword>
<dbReference type="OrthoDB" id="9782042at2"/>
<protein>
    <recommendedName>
        <fullName evidence="3">Sulfur carrier protein FdhD</fullName>
    </recommendedName>
</protein>
<evidence type="ECO:0000256" key="3">
    <source>
        <dbReference type="HAMAP-Rule" id="MF_00187"/>
    </source>
</evidence>
<dbReference type="InterPro" id="IPR016193">
    <property type="entry name" value="Cytidine_deaminase-like"/>
</dbReference>
<feature type="active site" description="Cysteine persulfide intermediate" evidence="3">
    <location>
        <position position="122"/>
    </location>
</feature>
<dbReference type="Pfam" id="PF02634">
    <property type="entry name" value="FdhD-NarQ"/>
    <property type="match status" value="1"/>
</dbReference>
<evidence type="ECO:0000256" key="2">
    <source>
        <dbReference type="ARBA" id="ARBA00023150"/>
    </source>
</evidence>
<feature type="binding site" evidence="3">
    <location>
        <begin position="263"/>
        <end position="268"/>
    </location>
    <ligand>
        <name>Mo-bis(molybdopterin guanine dinucleotide)</name>
        <dbReference type="ChEBI" id="CHEBI:60539"/>
    </ligand>
</feature>
<dbReference type="Proteomes" id="UP000381693">
    <property type="component" value="Unassembled WGS sequence"/>
</dbReference>
<dbReference type="GO" id="GO:0097163">
    <property type="term" value="F:sulfur carrier activity"/>
    <property type="evidence" value="ECO:0007669"/>
    <property type="project" value="UniProtKB-UniRule"/>
</dbReference>
<dbReference type="PANTHER" id="PTHR30592:SF1">
    <property type="entry name" value="SULFUR CARRIER PROTEIN FDHD"/>
    <property type="match status" value="1"/>
</dbReference>
<dbReference type="GO" id="GO:0005737">
    <property type="term" value="C:cytoplasm"/>
    <property type="evidence" value="ECO:0007669"/>
    <property type="project" value="UniProtKB-SubCell"/>
</dbReference>
<dbReference type="PANTHER" id="PTHR30592">
    <property type="entry name" value="FORMATE DEHYDROGENASE"/>
    <property type="match status" value="1"/>
</dbReference>
<reference evidence="4" key="1">
    <citation type="submission" date="2019-09" db="EMBL/GenBank/DDBJ databases">
        <authorList>
            <person name="Cremers G."/>
        </authorList>
    </citation>
    <scope>NUCLEOTIDE SEQUENCE [LARGE SCALE GENOMIC DNA]</scope>
    <source>
        <strain evidence="4">3B</strain>
    </source>
</reference>
<organism evidence="4 5">
    <name type="scientific">Methylacidimicrobium cyclopophantes</name>
    <dbReference type="NCBI Taxonomy" id="1041766"/>
    <lineage>
        <taxon>Bacteria</taxon>
        <taxon>Pseudomonadati</taxon>
        <taxon>Verrucomicrobiota</taxon>
        <taxon>Methylacidimicrobium</taxon>
    </lineage>
</organism>
<proteinExistence type="inferred from homology"/>
<accession>A0A5E6MIJ9</accession>
<dbReference type="SUPFAM" id="SSF53927">
    <property type="entry name" value="Cytidine deaminase-like"/>
    <property type="match status" value="1"/>
</dbReference>
<evidence type="ECO:0000313" key="5">
    <source>
        <dbReference type="Proteomes" id="UP000381693"/>
    </source>
</evidence>
<comment type="subcellular location">
    <subcellularLocation>
        <location evidence="3">Cytoplasm</location>
    </subcellularLocation>
</comment>
<comment type="similarity">
    <text evidence="3">Belongs to the FdhD family.</text>
</comment>
<dbReference type="Gene3D" id="3.10.20.10">
    <property type="match status" value="1"/>
</dbReference>
<dbReference type="PIRSF" id="PIRSF015626">
    <property type="entry name" value="FdhD"/>
    <property type="match status" value="1"/>
</dbReference>
<dbReference type="Gene3D" id="3.40.140.10">
    <property type="entry name" value="Cytidine Deaminase, domain 2"/>
    <property type="match status" value="1"/>
</dbReference>
<keyword evidence="5" id="KW-1185">Reference proteome</keyword>
<keyword evidence="1 3" id="KW-0963">Cytoplasm</keyword>
<comment type="function">
    <text evidence="3">Required for formate dehydrogenase (FDH) activity. Acts as a sulfur carrier protein that transfers sulfur from IscS to the molybdenum cofactor prior to its insertion into FDH.</text>
</comment>
<dbReference type="GO" id="GO:0006777">
    <property type="term" value="P:Mo-molybdopterin cofactor biosynthetic process"/>
    <property type="evidence" value="ECO:0007669"/>
    <property type="project" value="UniProtKB-UniRule"/>
</dbReference>
<dbReference type="NCBIfam" id="TIGR00129">
    <property type="entry name" value="fdhD_narQ"/>
    <property type="match status" value="1"/>
</dbReference>
<evidence type="ECO:0000256" key="1">
    <source>
        <dbReference type="ARBA" id="ARBA00022490"/>
    </source>
</evidence>
<dbReference type="GO" id="GO:0016783">
    <property type="term" value="F:sulfurtransferase activity"/>
    <property type="evidence" value="ECO:0007669"/>
    <property type="project" value="InterPro"/>
</dbReference>
<evidence type="ECO:0000313" key="4">
    <source>
        <dbReference type="EMBL" id="VVM08168.1"/>
    </source>
</evidence>
<dbReference type="AlphaFoldDB" id="A0A5E6MIJ9"/>
<name>A0A5E6MIJ9_9BACT</name>
<dbReference type="InterPro" id="IPR003786">
    <property type="entry name" value="FdhD"/>
</dbReference>
<dbReference type="EMBL" id="CABFUZ020000225">
    <property type="protein sequence ID" value="VVM08168.1"/>
    <property type="molecule type" value="Genomic_DNA"/>
</dbReference>
<comment type="caution">
    <text evidence="4">The sequence shown here is derived from an EMBL/GenBank/DDBJ whole genome shotgun (WGS) entry which is preliminary data.</text>
</comment>
<dbReference type="NCBIfam" id="NF001943">
    <property type="entry name" value="PRK00724.1-2"/>
    <property type="match status" value="1"/>
</dbReference>